<reference evidence="3" key="1">
    <citation type="submission" date="2013-07" db="EMBL/GenBank/DDBJ databases">
        <title>The genome of Eucalyptus grandis.</title>
        <authorList>
            <person name="Schmutz J."/>
            <person name="Hayes R."/>
            <person name="Myburg A."/>
            <person name="Tuskan G."/>
            <person name="Grattapaglia D."/>
            <person name="Rokhsar D.S."/>
        </authorList>
    </citation>
    <scope>NUCLEOTIDE SEQUENCE</scope>
    <source>
        <tissue evidence="3">Leaf extractions</tissue>
    </source>
</reference>
<evidence type="ECO:0000313" key="4">
    <source>
        <dbReference type="Proteomes" id="UP000030711"/>
    </source>
</evidence>
<keyword evidence="4" id="KW-1185">Reference proteome</keyword>
<reference evidence="2" key="4">
    <citation type="submission" date="2023-07" db="EMBL/GenBank/DDBJ databases">
        <authorList>
            <person name="Myburg A.A."/>
            <person name="Grattapaglia D."/>
            <person name="Tuskan G.A."/>
            <person name="Hellsten U."/>
            <person name="Hayes R.D."/>
            <person name="Grimwood J."/>
            <person name="Jenkins J."/>
            <person name="Lindquist E."/>
            <person name="Tice H."/>
            <person name="Bauer D."/>
            <person name="Goodstein D.M."/>
            <person name="Dubchak I."/>
            <person name="Poliakov A."/>
            <person name="Mizrachi E."/>
            <person name="Kullan A.R."/>
            <person name="Hussey S.G."/>
            <person name="Pinard D."/>
            <person name="Van D.M."/>
            <person name="Singh P."/>
            <person name="Van J.I."/>
            <person name="Silva-Junior O.B."/>
            <person name="Togawa R.C."/>
            <person name="Pappas M.R."/>
            <person name="Faria D.A."/>
            <person name="Sansaloni C.P."/>
            <person name="Petroli C.D."/>
            <person name="Yang X."/>
            <person name="Ranjan P."/>
            <person name="Tschaplinski T.J."/>
            <person name="Ye C.Y."/>
            <person name="Li T."/>
            <person name="Sterck L."/>
            <person name="Vanneste K."/>
            <person name="Murat F."/>
            <person name="Soler M."/>
            <person name="Clemente H.S."/>
            <person name="Saidi N."/>
            <person name="Cassan-Wang H."/>
            <person name="Dunand C."/>
            <person name="Hefer C.A."/>
            <person name="Bornberg-Bauer E."/>
            <person name="Kersting A.R."/>
            <person name="Vining K."/>
            <person name="Amarasinghe V."/>
            <person name="Ranik M."/>
            <person name="Naithani S."/>
            <person name="Elser J."/>
            <person name="Boyd A.E."/>
            <person name="Liston A."/>
            <person name="Spatafora J.W."/>
            <person name="Dharmwardhana P."/>
            <person name="Raja R."/>
            <person name="Sullivan C."/>
            <person name="Romanel E."/>
            <person name="Alves-Ferreira M."/>
            <person name="Kulheim C."/>
            <person name="Foley W."/>
            <person name="Carocha V."/>
            <person name="Paiva J."/>
            <person name="Kudrna D."/>
            <person name="Brommonschenkel S.H."/>
            <person name="Pasquali G."/>
            <person name="Byrne M."/>
            <person name="Rigault P."/>
            <person name="Tibbits J."/>
            <person name="Spokevicius A."/>
            <person name="Jones R.C."/>
            <person name="Steane D.A."/>
            <person name="Vaillancourt R.E."/>
            <person name="Potts B.M."/>
            <person name="Joubert F."/>
            <person name="Barry K."/>
            <person name="Pappas G.J."/>
            <person name="Strauss S.H."/>
            <person name="Jaiswal P."/>
            <person name="Grima-Pettenati J."/>
            <person name="Salse J."/>
            <person name="Van D.P."/>
            <person name="Rokhsar D.S."/>
            <person name="Schmutz J."/>
        </authorList>
    </citation>
    <scope>NUCLEOTIDE SEQUENCE</scope>
    <source>
        <tissue evidence="2">Leaf extractions</tissue>
    </source>
</reference>
<organism evidence="3">
    <name type="scientific">Eucalyptus grandis</name>
    <name type="common">Flooded gum</name>
    <dbReference type="NCBI Taxonomy" id="71139"/>
    <lineage>
        <taxon>Eukaryota</taxon>
        <taxon>Viridiplantae</taxon>
        <taxon>Streptophyta</taxon>
        <taxon>Embryophyta</taxon>
        <taxon>Tracheophyta</taxon>
        <taxon>Spermatophyta</taxon>
        <taxon>Magnoliopsida</taxon>
        <taxon>eudicotyledons</taxon>
        <taxon>Gunneridae</taxon>
        <taxon>Pentapetalae</taxon>
        <taxon>rosids</taxon>
        <taxon>malvids</taxon>
        <taxon>Myrtales</taxon>
        <taxon>Myrtaceae</taxon>
        <taxon>Myrtoideae</taxon>
        <taxon>Eucalypteae</taxon>
        <taxon>Eucalyptus</taxon>
    </lineage>
</organism>
<keyword evidence="1" id="KW-0812">Transmembrane</keyword>
<sequence>MTIYQRGNSTLKLLCRRNAMIMLSMPQHNVCTPVGLSRDINTRGYDLVCNMWLLSLNYQFALTWLIWHWVVMLIVMWFRIFIRDIGWSLWIDKRIKAVVPSYALGLLSISTIF</sequence>
<feature type="transmembrane region" description="Helical" evidence="1">
    <location>
        <begin position="61"/>
        <end position="82"/>
    </location>
</feature>
<dbReference type="EMBL" id="KK198841">
    <property type="protein sequence ID" value="KCW45348.1"/>
    <property type="molecule type" value="Genomic_DNA"/>
</dbReference>
<dbReference type="EMBL" id="MU848326">
    <property type="protein sequence ID" value="KAK2632856.1"/>
    <property type="molecule type" value="Genomic_DNA"/>
</dbReference>
<reference evidence="2" key="3">
    <citation type="submission" date="2023-04" db="EMBL/GenBank/DDBJ databases">
        <title>WGS assembly of Eucalyptus grandis.</title>
        <authorList>
            <person name="Myburg A."/>
            <person name="Grattapaglia D."/>
            <person name="Tuskan G."/>
            <person name="Hellsten U."/>
            <person name="Hayes R."/>
            <person name="Grimwood J."/>
            <person name="Jenkins J."/>
            <person name="Lindquist E."/>
            <person name="Tice H."/>
            <person name="Bauer D."/>
            <person name="Goodstein D."/>
            <person name="Dubchak I."/>
            <person name="Poliakov A."/>
            <person name="Mizrachi E."/>
            <person name="Kullan A."/>
            <person name="Hussey S."/>
            <person name="Pinard D."/>
            <person name="Van D."/>
            <person name="Singh P."/>
            <person name="Van J."/>
            <person name="Silva-Junior O."/>
            <person name="Togawa R."/>
            <person name="Pappas M."/>
            <person name="Faria D."/>
            <person name="Sansaloni C."/>
            <person name="Petroli C."/>
            <person name="Yang X."/>
            <person name="Ranjan P."/>
            <person name="Tschaplinski T."/>
            <person name="Ye C."/>
            <person name="Li T."/>
            <person name="Sterck L."/>
            <person name="Vanneste K."/>
            <person name="Murat F."/>
            <person name="Soler M."/>
            <person name="Clemente H."/>
            <person name="Saidi N."/>
            <person name="Cassan-Wang H."/>
            <person name="Dunand C."/>
            <person name="Hefer C."/>
            <person name="Bornberg-Bauer E."/>
            <person name="Kersting A."/>
            <person name="Vining K."/>
            <person name="Amarasinghe V."/>
            <person name="Ranik M."/>
            <person name="Naithani S."/>
            <person name="Elser J."/>
            <person name="Boyd A."/>
            <person name="Liston A."/>
            <person name="Spatafora J."/>
            <person name="Dharmwardhana P."/>
            <person name="Raja R."/>
            <person name="Sullivan C."/>
            <person name="Romanel E."/>
            <person name="Alves-Ferreira M."/>
            <person name="Kulheim C."/>
            <person name="Foley W."/>
            <person name="Carocha V."/>
            <person name="Paiva J."/>
            <person name="Kudrna D."/>
            <person name="Brommonschenkel S."/>
            <person name="Pasquali G."/>
            <person name="Byrne M."/>
            <person name="Rigault P."/>
            <person name="Tibbits J."/>
            <person name="Spokevicius A."/>
            <person name="Jones R."/>
            <person name="Steane D."/>
            <person name="Vaillancourt R."/>
            <person name="Potts B."/>
            <person name="Joubert F."/>
            <person name="Barry K."/>
            <person name="Pappas G."/>
            <person name="Strauss S."/>
            <person name="Jaiswal P."/>
            <person name="Grima-Pettenati J."/>
            <person name="Salse J."/>
            <person name="Van D."/>
            <person name="Rokhsar D."/>
            <person name="Schmutz J."/>
        </authorList>
    </citation>
    <scope>NUCLEOTIDE SEQUENCE</scope>
    <source>
        <tissue evidence="2">Leaf extractions</tissue>
    </source>
</reference>
<dbReference type="Gramene" id="KCW45347">
    <property type="protein sequence ID" value="KCW45347"/>
    <property type="gene ID" value="EUGRSUZ_L00980"/>
</dbReference>
<dbReference type="Gramene" id="KCW45348">
    <property type="protein sequence ID" value="KCW45348"/>
    <property type="gene ID" value="EUGRSUZ_L00980"/>
</dbReference>
<accession>A0A058ZU71</accession>
<dbReference type="AlphaFoldDB" id="A0A058ZU71"/>
<name>A0A058ZU71_EUCGR</name>
<proteinExistence type="predicted"/>
<dbReference type="EMBL" id="MU848326">
    <property type="protein sequence ID" value="KAK2632857.1"/>
    <property type="molecule type" value="Genomic_DNA"/>
</dbReference>
<dbReference type="EMBL" id="KK198841">
    <property type="protein sequence ID" value="KCW45347.1"/>
    <property type="molecule type" value="Genomic_DNA"/>
</dbReference>
<reference evidence="2" key="2">
    <citation type="journal article" date="2014" name="Nature">
        <title>The genome of Eucalyptus grandis.</title>
        <authorList>
            <person name="Myburg A.A."/>
            <person name="Grattapaglia D."/>
            <person name="Tuskan G.A."/>
            <person name="Hellsten U."/>
            <person name="Hayes R.D."/>
            <person name="Grimwood J."/>
            <person name="Jenkins J."/>
            <person name="Lindquist E."/>
            <person name="Tice H."/>
            <person name="Bauer D."/>
            <person name="Goodstein D.M."/>
            <person name="Dubchak I."/>
            <person name="Poliakov A."/>
            <person name="Mizrachi E."/>
            <person name="Kullan A.R."/>
            <person name="Hussey S.G."/>
            <person name="Pinard D."/>
            <person name="van der Merwe K."/>
            <person name="Singh P."/>
            <person name="van Jaarsveld I."/>
            <person name="Silva-Junior O.B."/>
            <person name="Togawa R.C."/>
            <person name="Pappas M.R."/>
            <person name="Faria D.A."/>
            <person name="Sansaloni C.P."/>
            <person name="Petroli C.D."/>
            <person name="Yang X."/>
            <person name="Ranjan P."/>
            <person name="Tschaplinski T.J."/>
            <person name="Ye C.Y."/>
            <person name="Li T."/>
            <person name="Sterck L."/>
            <person name="Vanneste K."/>
            <person name="Murat F."/>
            <person name="Soler M."/>
            <person name="Clemente H.S."/>
            <person name="Saidi N."/>
            <person name="Cassan-Wang H."/>
            <person name="Dunand C."/>
            <person name="Hefer C.A."/>
            <person name="Bornberg-Bauer E."/>
            <person name="Kersting A.R."/>
            <person name="Vining K."/>
            <person name="Amarasinghe V."/>
            <person name="Ranik M."/>
            <person name="Naithani S."/>
            <person name="Elser J."/>
            <person name="Boyd A.E."/>
            <person name="Liston A."/>
            <person name="Spatafora J.W."/>
            <person name="Dharmwardhana P."/>
            <person name="Raja R."/>
            <person name="Sullivan C."/>
            <person name="Romanel E."/>
            <person name="Alves-Ferreira M."/>
            <person name="Kulheim C."/>
            <person name="Foley W."/>
            <person name="Carocha V."/>
            <person name="Paiva J."/>
            <person name="Kudrna D."/>
            <person name="Brommonschenkel S.H."/>
            <person name="Pasquali G."/>
            <person name="Byrne M."/>
            <person name="Rigault P."/>
            <person name="Tibbits J."/>
            <person name="Spokevicius A."/>
            <person name="Jones R.C."/>
            <person name="Steane D.A."/>
            <person name="Vaillancourt R.E."/>
            <person name="Potts B.M."/>
            <person name="Joubert F."/>
            <person name="Barry K."/>
            <person name="Pappas G.J."/>
            <person name="Strauss S.H."/>
            <person name="Jaiswal P."/>
            <person name="Grima-Pettenati J."/>
            <person name="Salse J."/>
            <person name="Van de Peer Y."/>
            <person name="Rokhsar D.S."/>
            <person name="Schmutz J."/>
        </authorList>
    </citation>
    <scope>NUCLEOTIDE SEQUENCE</scope>
    <source>
        <tissue evidence="2">Leaf extractions</tissue>
    </source>
</reference>
<evidence type="ECO:0000256" key="1">
    <source>
        <dbReference type="SAM" id="Phobius"/>
    </source>
</evidence>
<evidence type="ECO:0000313" key="2">
    <source>
        <dbReference type="EMBL" id="KAK2632856.1"/>
    </source>
</evidence>
<evidence type="ECO:0000313" key="3">
    <source>
        <dbReference type="EMBL" id="KCW45347.1"/>
    </source>
</evidence>
<gene>
    <name evidence="3" type="ORF">EUGRSUZ_L00980</name>
</gene>
<protein>
    <submittedName>
        <fullName evidence="3">Uncharacterized protein</fullName>
    </submittedName>
</protein>
<keyword evidence="1" id="KW-1133">Transmembrane helix</keyword>
<keyword evidence="1" id="KW-0472">Membrane</keyword>
<dbReference type="Proteomes" id="UP000030711">
    <property type="component" value="Unassembled WGS sequence"/>
</dbReference>